<sequence length="94" mass="11140">MYDYPAEGQLQFYNDDLYKMHSTMGTETVENGGPIPYKNMEWCGGYDWKMGRDDCLYALRRIYQDCADANRIQGGTNTYRCVRYKLWHINTRDS</sequence>
<name>A0A4S8QNR3_9HELO</name>
<dbReference type="Proteomes" id="UP000308671">
    <property type="component" value="Unassembled WGS sequence"/>
</dbReference>
<protein>
    <submittedName>
        <fullName evidence="1">Uncharacterized protein</fullName>
    </submittedName>
</protein>
<dbReference type="OrthoDB" id="3486308at2759"/>
<accession>A0A4S8QNR3</accession>
<dbReference type="EMBL" id="PQXL01000579">
    <property type="protein sequence ID" value="THV44785.1"/>
    <property type="molecule type" value="Genomic_DNA"/>
</dbReference>
<gene>
    <name evidence="1" type="ORF">BGAL_0580g00070</name>
</gene>
<keyword evidence="2" id="KW-1185">Reference proteome</keyword>
<evidence type="ECO:0000313" key="2">
    <source>
        <dbReference type="Proteomes" id="UP000308671"/>
    </source>
</evidence>
<comment type="caution">
    <text evidence="1">The sequence shown here is derived from an EMBL/GenBank/DDBJ whole genome shotgun (WGS) entry which is preliminary data.</text>
</comment>
<evidence type="ECO:0000313" key="1">
    <source>
        <dbReference type="EMBL" id="THV44785.1"/>
    </source>
</evidence>
<organism evidence="1 2">
    <name type="scientific">Botrytis galanthina</name>
    <dbReference type="NCBI Taxonomy" id="278940"/>
    <lineage>
        <taxon>Eukaryota</taxon>
        <taxon>Fungi</taxon>
        <taxon>Dikarya</taxon>
        <taxon>Ascomycota</taxon>
        <taxon>Pezizomycotina</taxon>
        <taxon>Leotiomycetes</taxon>
        <taxon>Helotiales</taxon>
        <taxon>Sclerotiniaceae</taxon>
        <taxon>Botrytis</taxon>
    </lineage>
</organism>
<proteinExistence type="predicted"/>
<reference evidence="1 2" key="1">
    <citation type="submission" date="2017-12" db="EMBL/GenBank/DDBJ databases">
        <title>Comparative genomics of Botrytis spp.</title>
        <authorList>
            <person name="Valero-Jimenez C.A."/>
            <person name="Tapia P."/>
            <person name="Veloso J."/>
            <person name="Silva-Moreno E."/>
            <person name="Staats M."/>
            <person name="Valdes J.H."/>
            <person name="Van Kan J.A.L."/>
        </authorList>
    </citation>
    <scope>NUCLEOTIDE SEQUENCE [LARGE SCALE GENOMIC DNA]</scope>
    <source>
        <strain evidence="1 2">MUCL435</strain>
    </source>
</reference>
<dbReference type="AlphaFoldDB" id="A0A4S8QNR3"/>